<sequence>KMKCESVQRFRLTQEQHSAAFDGDAAVGPLELTVIAMPGSWMVHLAYATQDCLTELHAYHPNRFNSGQSAEPLHAEILAESPAPDVARRLAAMIGRRVVKATGCPAFVGLGLPARLANQVVREEAVVAAAQRLFARLLPSLLTAIGEDSGRGSGDPS</sequence>
<protein>
    <submittedName>
        <fullName evidence="1">Uncharacterized protein</fullName>
    </submittedName>
</protein>
<evidence type="ECO:0000313" key="1">
    <source>
        <dbReference type="EMBL" id="PAA93945.1"/>
    </source>
</evidence>
<reference evidence="1 2" key="1">
    <citation type="submission" date="2017-06" db="EMBL/GenBank/DDBJ databases">
        <title>A platform for efficient transgenesis in Macrostomum lignano, a flatworm model organism for stem cell research.</title>
        <authorList>
            <person name="Berezikov E."/>
        </authorList>
    </citation>
    <scope>NUCLEOTIDE SEQUENCE [LARGE SCALE GENOMIC DNA]</scope>
    <source>
        <strain evidence="1">DV1</strain>
        <tissue evidence="1">Whole organism</tissue>
    </source>
</reference>
<keyword evidence="2" id="KW-1185">Reference proteome</keyword>
<accession>A0A267H6R1</accession>
<gene>
    <name evidence="1" type="ORF">BOX15_Mlig014223g1</name>
</gene>
<name>A0A267H6R1_9PLAT</name>
<evidence type="ECO:0000313" key="2">
    <source>
        <dbReference type="Proteomes" id="UP000215902"/>
    </source>
</evidence>
<dbReference type="AlphaFoldDB" id="A0A267H6R1"/>
<proteinExistence type="predicted"/>
<dbReference type="EMBL" id="NIVC01000019">
    <property type="protein sequence ID" value="PAA93945.1"/>
    <property type="molecule type" value="Genomic_DNA"/>
</dbReference>
<comment type="caution">
    <text evidence="1">The sequence shown here is derived from an EMBL/GenBank/DDBJ whole genome shotgun (WGS) entry which is preliminary data.</text>
</comment>
<feature type="non-terminal residue" evidence="1">
    <location>
        <position position="1"/>
    </location>
</feature>
<organism evidence="1 2">
    <name type="scientific">Macrostomum lignano</name>
    <dbReference type="NCBI Taxonomy" id="282301"/>
    <lineage>
        <taxon>Eukaryota</taxon>
        <taxon>Metazoa</taxon>
        <taxon>Spiralia</taxon>
        <taxon>Lophotrochozoa</taxon>
        <taxon>Platyhelminthes</taxon>
        <taxon>Rhabditophora</taxon>
        <taxon>Macrostomorpha</taxon>
        <taxon>Macrostomida</taxon>
        <taxon>Macrostomidae</taxon>
        <taxon>Macrostomum</taxon>
    </lineage>
</organism>
<dbReference type="Proteomes" id="UP000215902">
    <property type="component" value="Unassembled WGS sequence"/>
</dbReference>